<evidence type="ECO:0000256" key="8">
    <source>
        <dbReference type="ARBA" id="ARBA00023239"/>
    </source>
</evidence>
<dbReference type="EC" id="4.2.1.11" evidence="3"/>
<evidence type="ECO:0000313" key="11">
    <source>
        <dbReference type="Proteomes" id="UP001204643"/>
    </source>
</evidence>
<name>A0AAW5L7S2_BACCE</name>
<dbReference type="Pfam" id="PF00113">
    <property type="entry name" value="Enolase_C"/>
    <property type="match status" value="1"/>
</dbReference>
<keyword evidence="7" id="KW-0324">Glycolysis</keyword>
<feature type="non-terminal residue" evidence="10">
    <location>
        <position position="99"/>
    </location>
</feature>
<dbReference type="GO" id="GO:0000015">
    <property type="term" value="C:phosphopyruvate hydratase complex"/>
    <property type="evidence" value="ECO:0007669"/>
    <property type="project" value="InterPro"/>
</dbReference>
<keyword evidence="8 10" id="KW-0456">Lyase</keyword>
<gene>
    <name evidence="10" type="primary">eno</name>
    <name evidence="10" type="ORF">NPM19_32890</name>
</gene>
<dbReference type="GO" id="GO:0004634">
    <property type="term" value="F:phosphopyruvate hydratase activity"/>
    <property type="evidence" value="ECO:0007669"/>
    <property type="project" value="UniProtKB-EC"/>
</dbReference>
<protein>
    <recommendedName>
        <fullName evidence="4">Enolase</fullName>
        <ecNumber evidence="3">4.2.1.11</ecNumber>
    </recommendedName>
</protein>
<feature type="domain" description="Enolase C-terminal TIM barrel" evidence="9">
    <location>
        <begin position="1"/>
        <end position="99"/>
    </location>
</feature>
<feature type="non-terminal residue" evidence="10">
    <location>
        <position position="1"/>
    </location>
</feature>
<dbReference type="PANTHER" id="PTHR11902">
    <property type="entry name" value="ENOLASE"/>
    <property type="match status" value="1"/>
</dbReference>
<dbReference type="Gene3D" id="3.20.20.120">
    <property type="entry name" value="Enolase-like C-terminal domain"/>
    <property type="match status" value="1"/>
</dbReference>
<evidence type="ECO:0000256" key="6">
    <source>
        <dbReference type="ARBA" id="ARBA00022723"/>
    </source>
</evidence>
<keyword evidence="6" id="KW-0479">Metal-binding</keyword>
<evidence type="ECO:0000256" key="3">
    <source>
        <dbReference type="ARBA" id="ARBA00012058"/>
    </source>
</evidence>
<dbReference type="InterPro" id="IPR036849">
    <property type="entry name" value="Enolase-like_C_sf"/>
</dbReference>
<dbReference type="GO" id="GO:0006096">
    <property type="term" value="P:glycolytic process"/>
    <property type="evidence" value="ECO:0007669"/>
    <property type="project" value="UniProtKB-KW"/>
</dbReference>
<dbReference type="AlphaFoldDB" id="A0AAW5L7S2"/>
<dbReference type="Proteomes" id="UP001204643">
    <property type="component" value="Unassembled WGS sequence"/>
</dbReference>
<organism evidence="10 11">
    <name type="scientific">Bacillus cereus</name>
    <dbReference type="NCBI Taxonomy" id="1396"/>
    <lineage>
        <taxon>Bacteria</taxon>
        <taxon>Bacillati</taxon>
        <taxon>Bacillota</taxon>
        <taxon>Bacilli</taxon>
        <taxon>Bacillales</taxon>
        <taxon>Bacillaceae</taxon>
        <taxon>Bacillus</taxon>
        <taxon>Bacillus cereus group</taxon>
    </lineage>
</organism>
<reference evidence="10" key="1">
    <citation type="submission" date="2022-07" db="EMBL/GenBank/DDBJ databases">
        <title>Identification and characterization of Bacillus thuringiensis and other Bacillus cereus group isolates from spinach by whole genome sequencing.</title>
        <authorList>
            <person name="Zao X."/>
            <person name="Zervas A."/>
            <person name="Hendriks M."/>
            <person name="Rajkovic A."/>
            <person name="Van Overbeek L."/>
            <person name="Hendriksen N.B."/>
            <person name="Uyttendaele M."/>
        </authorList>
    </citation>
    <scope>NUCLEOTIDE SEQUENCE</scope>
    <source>
        <strain evidence="10">781001F-1</strain>
    </source>
</reference>
<keyword evidence="5" id="KW-0964">Secreted</keyword>
<evidence type="ECO:0000256" key="4">
    <source>
        <dbReference type="ARBA" id="ARBA00017068"/>
    </source>
</evidence>
<dbReference type="EMBL" id="JANHEB010000298">
    <property type="protein sequence ID" value="MCQ6289332.1"/>
    <property type="molecule type" value="Genomic_DNA"/>
</dbReference>
<dbReference type="PRINTS" id="PR00148">
    <property type="entry name" value="ENOLASE"/>
</dbReference>
<accession>A0AAW5L7S2</accession>
<sequence>CKDFPIISIEDGLDDNDWDGHKLLTERIGDKVQLVGDDIFVTNTQKLAEGIEKGISNSILIKVNKIGTLTETFEAIEKAKRAGYTADVSHSSGETEDAT</sequence>
<dbReference type="SUPFAM" id="SSF51604">
    <property type="entry name" value="Enolase C-terminal domain-like"/>
    <property type="match status" value="1"/>
</dbReference>
<dbReference type="PANTHER" id="PTHR11902:SF1">
    <property type="entry name" value="ENOLASE"/>
    <property type="match status" value="1"/>
</dbReference>
<evidence type="ECO:0000256" key="5">
    <source>
        <dbReference type="ARBA" id="ARBA00022525"/>
    </source>
</evidence>
<evidence type="ECO:0000313" key="10">
    <source>
        <dbReference type="EMBL" id="MCQ6289332.1"/>
    </source>
</evidence>
<evidence type="ECO:0000256" key="2">
    <source>
        <dbReference type="ARBA" id="ARBA00009604"/>
    </source>
</evidence>
<dbReference type="GO" id="GO:0000287">
    <property type="term" value="F:magnesium ion binding"/>
    <property type="evidence" value="ECO:0007669"/>
    <property type="project" value="InterPro"/>
</dbReference>
<comment type="caution">
    <text evidence="10">The sequence shown here is derived from an EMBL/GenBank/DDBJ whole genome shotgun (WGS) entry which is preliminary data.</text>
</comment>
<proteinExistence type="inferred from homology"/>
<dbReference type="InterPro" id="IPR020810">
    <property type="entry name" value="Enolase_C"/>
</dbReference>
<evidence type="ECO:0000259" key="9">
    <source>
        <dbReference type="SMART" id="SM01192"/>
    </source>
</evidence>
<comment type="similarity">
    <text evidence="2">Belongs to the enolase family.</text>
</comment>
<evidence type="ECO:0000256" key="1">
    <source>
        <dbReference type="ARBA" id="ARBA00005031"/>
    </source>
</evidence>
<dbReference type="SMART" id="SM01192">
    <property type="entry name" value="Enolase_C"/>
    <property type="match status" value="1"/>
</dbReference>
<comment type="pathway">
    <text evidence="1">Carbohydrate degradation; glycolysis; pyruvate from D-glyceraldehyde 3-phosphate: step 4/5.</text>
</comment>
<dbReference type="InterPro" id="IPR000941">
    <property type="entry name" value="Enolase"/>
</dbReference>
<evidence type="ECO:0000256" key="7">
    <source>
        <dbReference type="ARBA" id="ARBA00023152"/>
    </source>
</evidence>